<gene>
    <name evidence="3" type="ORF">CHIRRI_LOCUS11624</name>
</gene>
<dbReference type="PROSITE" id="PS00061">
    <property type="entry name" value="ADH_SHORT"/>
    <property type="match status" value="1"/>
</dbReference>
<evidence type="ECO:0000256" key="1">
    <source>
        <dbReference type="ARBA" id="ARBA00023002"/>
    </source>
</evidence>
<dbReference type="Proteomes" id="UP001153620">
    <property type="component" value="Chromosome 3"/>
</dbReference>
<reference evidence="3" key="2">
    <citation type="submission" date="2022-10" db="EMBL/GenBank/DDBJ databases">
        <authorList>
            <consortium name="ENA_rothamsted_submissions"/>
            <consortium name="culmorum"/>
            <person name="King R."/>
        </authorList>
    </citation>
    <scope>NUCLEOTIDE SEQUENCE</scope>
</reference>
<dbReference type="SUPFAM" id="SSF51735">
    <property type="entry name" value="NAD(P)-binding Rossmann-fold domains"/>
    <property type="match status" value="1"/>
</dbReference>
<dbReference type="OrthoDB" id="294295at2759"/>
<keyword evidence="1" id="KW-0560">Oxidoreductase</keyword>
<evidence type="ECO:0000256" key="2">
    <source>
        <dbReference type="RuleBase" id="RU000363"/>
    </source>
</evidence>
<dbReference type="PRINTS" id="PR00081">
    <property type="entry name" value="GDHRDH"/>
</dbReference>
<reference evidence="3" key="1">
    <citation type="submission" date="2022-01" db="EMBL/GenBank/DDBJ databases">
        <authorList>
            <person name="King R."/>
        </authorList>
    </citation>
    <scope>NUCLEOTIDE SEQUENCE</scope>
</reference>
<dbReference type="InterPro" id="IPR002347">
    <property type="entry name" value="SDR_fam"/>
</dbReference>
<name>A0A9N9WWX9_9DIPT</name>
<dbReference type="GO" id="GO:0008202">
    <property type="term" value="P:steroid metabolic process"/>
    <property type="evidence" value="ECO:0007669"/>
    <property type="project" value="TreeGrafter"/>
</dbReference>
<dbReference type="PRINTS" id="PR00080">
    <property type="entry name" value="SDRFAMILY"/>
</dbReference>
<organism evidence="3 4">
    <name type="scientific">Chironomus riparius</name>
    <dbReference type="NCBI Taxonomy" id="315576"/>
    <lineage>
        <taxon>Eukaryota</taxon>
        <taxon>Metazoa</taxon>
        <taxon>Ecdysozoa</taxon>
        <taxon>Arthropoda</taxon>
        <taxon>Hexapoda</taxon>
        <taxon>Insecta</taxon>
        <taxon>Pterygota</taxon>
        <taxon>Neoptera</taxon>
        <taxon>Endopterygota</taxon>
        <taxon>Diptera</taxon>
        <taxon>Nematocera</taxon>
        <taxon>Chironomoidea</taxon>
        <taxon>Chironomidae</taxon>
        <taxon>Chironominae</taxon>
        <taxon>Chironomus</taxon>
    </lineage>
</organism>
<dbReference type="InterPro" id="IPR020904">
    <property type="entry name" value="Sc_DH/Rdtase_CS"/>
</dbReference>
<evidence type="ECO:0000313" key="3">
    <source>
        <dbReference type="EMBL" id="CAG9808788.1"/>
    </source>
</evidence>
<dbReference type="PANTHER" id="PTHR43313:SF36">
    <property type="entry name" value="D-BETA-HYDROXYBUTYRATE DEHYDROGENASE, MITOCHONDRIAL"/>
    <property type="match status" value="1"/>
</dbReference>
<dbReference type="EMBL" id="OU895879">
    <property type="protein sequence ID" value="CAG9808788.1"/>
    <property type="molecule type" value="Genomic_DNA"/>
</dbReference>
<keyword evidence="4" id="KW-1185">Reference proteome</keyword>
<dbReference type="Gene3D" id="3.40.50.720">
    <property type="entry name" value="NAD(P)-binding Rossmann-like Domain"/>
    <property type="match status" value="1"/>
</dbReference>
<dbReference type="GO" id="GO:0016491">
    <property type="term" value="F:oxidoreductase activity"/>
    <property type="evidence" value="ECO:0007669"/>
    <property type="project" value="UniProtKB-KW"/>
</dbReference>
<evidence type="ECO:0000313" key="4">
    <source>
        <dbReference type="Proteomes" id="UP001153620"/>
    </source>
</evidence>
<dbReference type="Pfam" id="PF00106">
    <property type="entry name" value="adh_short"/>
    <property type="match status" value="1"/>
</dbReference>
<protein>
    <submittedName>
        <fullName evidence="3">Uncharacterized protein</fullName>
    </submittedName>
</protein>
<sequence>MIEDAMLLRKPDFLSFVKFAGFSTFSGLVTHYLMNPREKTIVNETNVVVATGCDSGLGYSMVLHCHEKLRMSVVACVHQLNSTGALKLKKMFENSDRFRMIELEITEDESISEVKKFVNDLLETDKELELTALVNNCGVMVFGEAEWQTNKIIDQQINVNLNGTIKMTTAMLPLIRKHKSRIINVTSHCGFRNLPTLSVYGATKAGLMSYTEGLRLEMQQYGVDVVEFTPGSFIMNSNITANQLVYAAEMRDSFDEEQKKFYGEYFDHLNMYLSTISGEKDPQILPNPLIMSTFEEALLETPPKRRYICEPWRYKWYHLLFRISPAPIADWLVCKFMSMPRFNSKAIKN</sequence>
<comment type="similarity">
    <text evidence="2">Belongs to the short-chain dehydrogenases/reductases (SDR) family.</text>
</comment>
<accession>A0A9N9WWX9</accession>
<proteinExistence type="inferred from homology"/>
<dbReference type="AlphaFoldDB" id="A0A9N9WWX9"/>
<dbReference type="InterPro" id="IPR036291">
    <property type="entry name" value="NAD(P)-bd_dom_sf"/>
</dbReference>
<dbReference type="PANTHER" id="PTHR43313">
    <property type="entry name" value="SHORT-CHAIN DEHYDROGENASE/REDUCTASE FAMILY 9C"/>
    <property type="match status" value="1"/>
</dbReference>